<evidence type="ECO:0000313" key="3">
    <source>
        <dbReference type="Proteomes" id="UP000053820"/>
    </source>
</evidence>
<proteinExistence type="predicted"/>
<dbReference type="PANTHER" id="PTHR22731">
    <property type="entry name" value="RIBONUCLEASES P/MRP PROTEIN SUBUNIT POP1"/>
    <property type="match status" value="1"/>
</dbReference>
<dbReference type="Proteomes" id="UP000053820">
    <property type="component" value="Unassembled WGS sequence"/>
</dbReference>
<feature type="domain" description="POP1 C-terminal" evidence="1">
    <location>
        <begin position="51"/>
        <end position="118"/>
    </location>
</feature>
<dbReference type="Pfam" id="PF22770">
    <property type="entry name" value="POP1_C"/>
    <property type="match status" value="1"/>
</dbReference>
<dbReference type="OrthoDB" id="442863at2759"/>
<dbReference type="PANTHER" id="PTHR22731:SF3">
    <property type="entry name" value="RIBONUCLEASES P_MRP PROTEIN SUBUNIT POP1"/>
    <property type="match status" value="1"/>
</dbReference>
<name>A0A0C2L7B2_9AGAM</name>
<reference evidence="2 3" key="1">
    <citation type="submission" date="2014-04" db="EMBL/GenBank/DDBJ databases">
        <title>Evolutionary Origins and Diversification of the Mycorrhizal Mutualists.</title>
        <authorList>
            <consortium name="DOE Joint Genome Institute"/>
            <consortium name="Mycorrhizal Genomics Consortium"/>
            <person name="Kohler A."/>
            <person name="Kuo A."/>
            <person name="Nagy L.G."/>
            <person name="Floudas D."/>
            <person name="Copeland A."/>
            <person name="Barry K.W."/>
            <person name="Cichocki N."/>
            <person name="Veneault-Fourrey C."/>
            <person name="LaButti K."/>
            <person name="Lindquist E.A."/>
            <person name="Lipzen A."/>
            <person name="Lundell T."/>
            <person name="Morin E."/>
            <person name="Murat C."/>
            <person name="Riley R."/>
            <person name="Ohm R."/>
            <person name="Sun H."/>
            <person name="Tunlid A."/>
            <person name="Henrissat B."/>
            <person name="Grigoriev I.V."/>
            <person name="Hibbett D.S."/>
            <person name="Martin F."/>
        </authorList>
    </citation>
    <scope>NUCLEOTIDE SEQUENCE [LARGE SCALE GENOMIC DNA]</scope>
    <source>
        <strain evidence="2 3">MD-312</strain>
    </source>
</reference>
<accession>A0A0C2L7B2</accession>
<keyword evidence="3" id="KW-1185">Reference proteome</keyword>
<dbReference type="InterPro" id="IPR055079">
    <property type="entry name" value="POP1_C"/>
</dbReference>
<dbReference type="InterPro" id="IPR039182">
    <property type="entry name" value="Pop1"/>
</dbReference>
<gene>
    <name evidence="2" type="ORF">HYDPIDRAFT_120576</name>
</gene>
<dbReference type="GO" id="GO:0001682">
    <property type="term" value="P:tRNA 5'-leader removal"/>
    <property type="evidence" value="ECO:0007669"/>
    <property type="project" value="InterPro"/>
</dbReference>
<evidence type="ECO:0000313" key="2">
    <source>
        <dbReference type="EMBL" id="KIJ57486.1"/>
    </source>
</evidence>
<organism evidence="2 3">
    <name type="scientific">Hydnomerulius pinastri MD-312</name>
    <dbReference type="NCBI Taxonomy" id="994086"/>
    <lineage>
        <taxon>Eukaryota</taxon>
        <taxon>Fungi</taxon>
        <taxon>Dikarya</taxon>
        <taxon>Basidiomycota</taxon>
        <taxon>Agaricomycotina</taxon>
        <taxon>Agaricomycetes</taxon>
        <taxon>Agaricomycetidae</taxon>
        <taxon>Boletales</taxon>
        <taxon>Boletales incertae sedis</taxon>
        <taxon>Leucogyrophana</taxon>
    </lineage>
</organism>
<protein>
    <recommendedName>
        <fullName evidence="1">POP1 C-terminal domain-containing protein</fullName>
    </recommendedName>
</protein>
<sequence length="121" mass="13186">MIGRGAPSDLANIYKMDDIEARKWIKAFSKKGAAKLGDSSDSNEHDLGEIKPAQEDVVGYVTTGDVSLTRGEGFAIGAIPLVQYLALRKQAQRLSQSSVLVKIRNRDTTMCRAAYLELLDG</sequence>
<dbReference type="AlphaFoldDB" id="A0A0C2L7B2"/>
<dbReference type="EMBL" id="KN840349">
    <property type="protein sequence ID" value="KIJ57486.1"/>
    <property type="molecule type" value="Genomic_DNA"/>
</dbReference>
<evidence type="ECO:0000259" key="1">
    <source>
        <dbReference type="Pfam" id="PF22770"/>
    </source>
</evidence>
<dbReference type="GO" id="GO:0005655">
    <property type="term" value="C:nucleolar ribonuclease P complex"/>
    <property type="evidence" value="ECO:0007669"/>
    <property type="project" value="InterPro"/>
</dbReference>
<dbReference type="HOGENOM" id="CLU_2038377_0_0_1"/>
<dbReference type="GO" id="GO:0000172">
    <property type="term" value="C:ribonuclease MRP complex"/>
    <property type="evidence" value="ECO:0007669"/>
    <property type="project" value="InterPro"/>
</dbReference>